<name>E2AMP8_CAMFO</name>
<organism evidence="2">
    <name type="scientific">Camponotus floridanus</name>
    <name type="common">Florida carpenter ant</name>
    <dbReference type="NCBI Taxonomy" id="104421"/>
    <lineage>
        <taxon>Eukaryota</taxon>
        <taxon>Metazoa</taxon>
        <taxon>Ecdysozoa</taxon>
        <taxon>Arthropoda</taxon>
        <taxon>Hexapoda</taxon>
        <taxon>Insecta</taxon>
        <taxon>Pterygota</taxon>
        <taxon>Neoptera</taxon>
        <taxon>Endopterygota</taxon>
        <taxon>Hymenoptera</taxon>
        <taxon>Apocrita</taxon>
        <taxon>Aculeata</taxon>
        <taxon>Formicoidea</taxon>
        <taxon>Formicidae</taxon>
        <taxon>Formicinae</taxon>
        <taxon>Camponotus</taxon>
    </lineage>
</organism>
<proteinExistence type="predicted"/>
<feature type="non-terminal residue" evidence="1">
    <location>
        <position position="372"/>
    </location>
</feature>
<reference evidence="1 2" key="1">
    <citation type="journal article" date="2010" name="Science">
        <title>Genomic comparison of the ants Camponotus floridanus and Harpegnathos saltator.</title>
        <authorList>
            <person name="Bonasio R."/>
            <person name="Zhang G."/>
            <person name="Ye C."/>
            <person name="Mutti N.S."/>
            <person name="Fang X."/>
            <person name="Qin N."/>
            <person name="Donahue G."/>
            <person name="Yang P."/>
            <person name="Li Q."/>
            <person name="Li C."/>
            <person name="Zhang P."/>
            <person name="Huang Z."/>
            <person name="Berger S.L."/>
            <person name="Reinberg D."/>
            <person name="Wang J."/>
            <person name="Liebig J."/>
        </authorList>
    </citation>
    <scope>NUCLEOTIDE SEQUENCE [LARGE SCALE GENOMIC DNA]</scope>
    <source>
        <strain evidence="2">C129</strain>
    </source>
</reference>
<protein>
    <submittedName>
        <fullName evidence="1">Uncharacterized protein</fullName>
    </submittedName>
</protein>
<dbReference type="OMA" id="CCEDANI"/>
<dbReference type="InParanoid" id="E2AMP8"/>
<sequence length="372" mass="43095">KLCGMYISISCLPPDLYSKLDNIFLAQLYHSDDSKLFPKEKIYSYLIKELKILETEGIQLTIGSKNIQVYFKLALIIGDNLGLHGILGFVESFSANKCCRFCKVSKDTSRKLCCEDANILRNKVNYSKDIAINNVTISGIKENCAFNVLSSFHATENYSIDIMHDLLEGVCIYEMSFILYYCILEKKYFTLDTLNWRIQFFSFDPMLNRPPTISNLQLQKKFIKMSASEMLNFVLNAGLLFGDLITDSNDKHWELYILLRKIISITLQYSINESTADLLENLINEHHMLYINLFGETLKPKHHLMLHYPRVMKIVGPLRCLWSMRFEAKHRPLKQYARAISSRRNVCYSIAIKQQIMLSNLLIKLQSGNLPY</sequence>
<accession>E2AMP8</accession>
<dbReference type="AlphaFoldDB" id="E2AMP8"/>
<dbReference type="EMBL" id="GL440842">
    <property type="protein sequence ID" value="EFN65291.1"/>
    <property type="molecule type" value="Genomic_DNA"/>
</dbReference>
<dbReference type="PANTHER" id="PTHR31912">
    <property type="entry name" value="IP13529P"/>
    <property type="match status" value="1"/>
</dbReference>
<gene>
    <name evidence="1" type="ORF">EAG_00534</name>
</gene>
<keyword evidence="2" id="KW-1185">Reference proteome</keyword>
<dbReference type="Proteomes" id="UP000000311">
    <property type="component" value="Unassembled WGS sequence"/>
</dbReference>
<evidence type="ECO:0000313" key="2">
    <source>
        <dbReference type="Proteomes" id="UP000000311"/>
    </source>
</evidence>
<dbReference type="PANTHER" id="PTHR31912:SF36">
    <property type="entry name" value="C2H2-TYPE DOMAIN-CONTAINING PROTEIN"/>
    <property type="match status" value="1"/>
</dbReference>
<feature type="non-terminal residue" evidence="1">
    <location>
        <position position="1"/>
    </location>
</feature>
<evidence type="ECO:0000313" key="1">
    <source>
        <dbReference type="EMBL" id="EFN65291.1"/>
    </source>
</evidence>